<dbReference type="Pfam" id="PF24548">
    <property type="entry name" value="EF_EFCAB10_C"/>
    <property type="match status" value="1"/>
</dbReference>
<dbReference type="InterPro" id="IPR056587">
    <property type="entry name" value="EF_EFCAB10_C"/>
</dbReference>
<dbReference type="InterPro" id="IPR049760">
    <property type="entry name" value="DD_EFCAB10"/>
</dbReference>
<proteinExistence type="predicted"/>
<comment type="caution">
    <text evidence="3">The sequence shown here is derived from an EMBL/GenBank/DDBJ whole genome shotgun (WGS) entry which is preliminary data.</text>
</comment>
<reference evidence="3" key="2">
    <citation type="submission" date="2004-02" db="EMBL/GenBank/DDBJ databases">
        <authorList>
            <consortium name="Genoscope"/>
            <consortium name="Whitehead Institute Centre for Genome Research"/>
        </authorList>
    </citation>
    <scope>NUCLEOTIDE SEQUENCE</scope>
</reference>
<dbReference type="PANTHER" id="PTHR21847">
    <property type="entry name" value="EF-HAND CALCIUM-BINDING DOMAIN-CONTAINING PROTEIN 10"/>
    <property type="match status" value="1"/>
</dbReference>
<feature type="compositionally biased region" description="Basic and acidic residues" evidence="1">
    <location>
        <begin position="97"/>
        <end position="117"/>
    </location>
</feature>
<feature type="domain" description="EF-hand" evidence="2">
    <location>
        <begin position="54"/>
        <end position="89"/>
    </location>
</feature>
<evidence type="ECO:0000313" key="3">
    <source>
        <dbReference type="EMBL" id="CAF90306.1"/>
    </source>
</evidence>
<dbReference type="EMBL" id="CAAE01007485">
    <property type="protein sequence ID" value="CAF90306.1"/>
    <property type="molecule type" value="Genomic_DNA"/>
</dbReference>
<dbReference type="PROSITE" id="PS50222">
    <property type="entry name" value="EF_HAND_2"/>
    <property type="match status" value="1"/>
</dbReference>
<dbReference type="CDD" id="cd22976">
    <property type="entry name" value="DD_EFCAB10"/>
    <property type="match status" value="1"/>
</dbReference>
<dbReference type="GO" id="GO:0005509">
    <property type="term" value="F:calcium ion binding"/>
    <property type="evidence" value="ECO:0007669"/>
    <property type="project" value="InterPro"/>
</dbReference>
<evidence type="ECO:0000259" key="2">
    <source>
        <dbReference type="PROSITE" id="PS50222"/>
    </source>
</evidence>
<name>Q4T9X6_TETNG</name>
<feature type="region of interest" description="Disordered" evidence="1">
    <location>
        <begin position="94"/>
        <end position="125"/>
    </location>
</feature>
<organism evidence="3">
    <name type="scientific">Tetraodon nigroviridis</name>
    <name type="common">Spotted green pufferfish</name>
    <name type="synonym">Chelonodon nigroviridis</name>
    <dbReference type="NCBI Taxonomy" id="99883"/>
    <lineage>
        <taxon>Eukaryota</taxon>
        <taxon>Metazoa</taxon>
        <taxon>Chordata</taxon>
        <taxon>Craniata</taxon>
        <taxon>Vertebrata</taxon>
        <taxon>Euteleostomi</taxon>
        <taxon>Actinopterygii</taxon>
        <taxon>Neopterygii</taxon>
        <taxon>Teleostei</taxon>
        <taxon>Neoteleostei</taxon>
        <taxon>Acanthomorphata</taxon>
        <taxon>Eupercaria</taxon>
        <taxon>Tetraodontiformes</taxon>
        <taxon>Tetradontoidea</taxon>
        <taxon>Tetraodontidae</taxon>
        <taxon>Tetraodon</taxon>
    </lineage>
</organism>
<gene>
    <name evidence="3" type="ORF">GSTENG00004538001</name>
</gene>
<sequence>MATQREKDAAEYLQKHRIMELLENLSSLMFYHRPEDPRAFLAAQRSGGPAPSLFGSDDLDALFGMLDPTGQNYITVAQYKQAVRTLGIQEVNQRPDGFNEDRISPESFKAEAMEGLRRRSATYQQ</sequence>
<dbReference type="SUPFAM" id="SSF47391">
    <property type="entry name" value="Dimerization-anchoring domain of cAMP-dependent PK regulatory subunit"/>
    <property type="match status" value="1"/>
</dbReference>
<dbReference type="PANTHER" id="PTHR21847:SF1">
    <property type="entry name" value="EF-HAND CALCIUM-BINDING DOMAIN-CONTAINING PROTEIN 10"/>
    <property type="match status" value="1"/>
</dbReference>
<dbReference type="AlphaFoldDB" id="Q4T9X6"/>
<dbReference type="Gene3D" id="1.20.890.10">
    <property type="entry name" value="cAMP-dependent protein kinase regulatory subunit, dimerization-anchoring domain"/>
    <property type="match status" value="1"/>
</dbReference>
<evidence type="ECO:0000256" key="1">
    <source>
        <dbReference type="SAM" id="MobiDB-lite"/>
    </source>
</evidence>
<dbReference type="KEGG" id="tng:GSTEN00004538G001"/>
<protein>
    <submittedName>
        <fullName evidence="3">(spotted green pufferfish) hypothetical protein</fullName>
    </submittedName>
</protein>
<dbReference type="InterPro" id="IPR002048">
    <property type="entry name" value="EF_hand_dom"/>
</dbReference>
<reference evidence="3" key="1">
    <citation type="journal article" date="2004" name="Nature">
        <title>Genome duplication in the teleost fish Tetraodon nigroviridis reveals the early vertebrate proto-karyotype.</title>
        <authorList>
            <person name="Jaillon O."/>
            <person name="Aury J.-M."/>
            <person name="Brunet F."/>
            <person name="Petit J.-L."/>
            <person name="Stange-Thomann N."/>
            <person name="Mauceli E."/>
            <person name="Bouneau L."/>
            <person name="Fischer C."/>
            <person name="Ozouf-Costaz C."/>
            <person name="Bernot A."/>
            <person name="Nicaud S."/>
            <person name="Jaffe D."/>
            <person name="Fisher S."/>
            <person name="Lutfalla G."/>
            <person name="Dossat C."/>
            <person name="Segurens B."/>
            <person name="Dasilva C."/>
            <person name="Salanoubat M."/>
            <person name="Levy M."/>
            <person name="Boudet N."/>
            <person name="Castellano S."/>
            <person name="Anthouard V."/>
            <person name="Jubin C."/>
            <person name="Castelli V."/>
            <person name="Katinka M."/>
            <person name="Vacherie B."/>
            <person name="Biemont C."/>
            <person name="Skalli Z."/>
            <person name="Cattolico L."/>
            <person name="Poulain J."/>
            <person name="De Berardinis V."/>
            <person name="Cruaud C."/>
            <person name="Duprat S."/>
            <person name="Brottier P."/>
            <person name="Coutanceau J.-P."/>
            <person name="Gouzy J."/>
            <person name="Parra G."/>
            <person name="Lardier G."/>
            <person name="Chapple C."/>
            <person name="McKernan K.J."/>
            <person name="McEwan P."/>
            <person name="Bosak S."/>
            <person name="Kellis M."/>
            <person name="Volff J.-N."/>
            <person name="Guigo R."/>
            <person name="Zody M.C."/>
            <person name="Mesirov J."/>
            <person name="Lindblad-Toh K."/>
            <person name="Birren B."/>
            <person name="Nusbaum C."/>
            <person name="Kahn D."/>
            <person name="Robinson-Rechavi M."/>
            <person name="Laudet V."/>
            <person name="Schachter V."/>
            <person name="Quetier F."/>
            <person name="Saurin W."/>
            <person name="Scarpelli C."/>
            <person name="Wincker P."/>
            <person name="Lander E.S."/>
            <person name="Weissenbach J."/>
            <person name="Roest Crollius H."/>
        </authorList>
    </citation>
    <scope>NUCLEOTIDE SEQUENCE [LARGE SCALE GENOMIC DNA]</scope>
</reference>
<dbReference type="OrthoDB" id="10260455at2759"/>
<accession>Q4T9X6</accession>
<dbReference type="InterPro" id="IPR039879">
    <property type="entry name" value="EFC10"/>
</dbReference>